<feature type="transmembrane region" description="Helical" evidence="1">
    <location>
        <begin position="12"/>
        <end position="28"/>
    </location>
</feature>
<dbReference type="Proteomes" id="UP000250321">
    <property type="component" value="Unassembled WGS sequence"/>
</dbReference>
<evidence type="ECO:0000256" key="1">
    <source>
        <dbReference type="SAM" id="Phobius"/>
    </source>
</evidence>
<keyword evidence="1" id="KW-0812">Transmembrane</keyword>
<evidence type="ECO:0000313" key="3">
    <source>
        <dbReference type="Proteomes" id="UP000250321"/>
    </source>
</evidence>
<organism evidence="2 3">
    <name type="scientific">Prunus yedoensis var. nudiflora</name>
    <dbReference type="NCBI Taxonomy" id="2094558"/>
    <lineage>
        <taxon>Eukaryota</taxon>
        <taxon>Viridiplantae</taxon>
        <taxon>Streptophyta</taxon>
        <taxon>Embryophyta</taxon>
        <taxon>Tracheophyta</taxon>
        <taxon>Spermatophyta</taxon>
        <taxon>Magnoliopsida</taxon>
        <taxon>eudicotyledons</taxon>
        <taxon>Gunneridae</taxon>
        <taxon>Pentapetalae</taxon>
        <taxon>rosids</taxon>
        <taxon>fabids</taxon>
        <taxon>Rosales</taxon>
        <taxon>Rosaceae</taxon>
        <taxon>Amygdaloideae</taxon>
        <taxon>Amygdaleae</taxon>
        <taxon>Prunus</taxon>
    </lineage>
</organism>
<name>A0A314YCH6_PRUYE</name>
<keyword evidence="3" id="KW-1185">Reference proteome</keyword>
<keyword evidence="1" id="KW-1133">Transmembrane helix</keyword>
<evidence type="ECO:0000313" key="2">
    <source>
        <dbReference type="EMBL" id="PQQ05082.1"/>
    </source>
</evidence>
<reference evidence="2 3" key="1">
    <citation type="submission" date="2018-02" db="EMBL/GenBank/DDBJ databases">
        <title>Draft genome of wild Prunus yedoensis var. nudiflora.</title>
        <authorList>
            <person name="Baek S."/>
            <person name="Kim J.-H."/>
            <person name="Choi K."/>
            <person name="Kim G.-B."/>
            <person name="Cho A."/>
            <person name="Jang H."/>
            <person name="Shin C.-H."/>
            <person name="Yu H.-J."/>
            <person name="Mun J.-H."/>
        </authorList>
    </citation>
    <scope>NUCLEOTIDE SEQUENCE [LARGE SCALE GENOMIC DNA]</scope>
    <source>
        <strain evidence="3">cv. Jeju island</strain>
        <tissue evidence="2">Leaf</tissue>
    </source>
</reference>
<gene>
    <name evidence="2" type="ORF">Pyn_11464</name>
</gene>
<comment type="caution">
    <text evidence="2">The sequence shown here is derived from an EMBL/GenBank/DDBJ whole genome shotgun (WGS) entry which is preliminary data.</text>
</comment>
<proteinExistence type="predicted"/>
<accession>A0A314YCH6</accession>
<dbReference type="AlphaFoldDB" id="A0A314YCH6"/>
<keyword evidence="1" id="KW-0472">Membrane</keyword>
<dbReference type="EMBL" id="PJQY01001142">
    <property type="protein sequence ID" value="PQQ05082.1"/>
    <property type="molecule type" value="Genomic_DNA"/>
</dbReference>
<protein>
    <submittedName>
        <fullName evidence="2">Uncharacterized protein</fullName>
    </submittedName>
</protein>
<sequence>MCSSEGDCRPLGFLLGLPFALLALCPLHRRHRYLDRRIVADLHMPVLFVRDGGRGVGSGVGQSPSSCDGVI</sequence>